<feature type="chain" id="PRO_5032662484" evidence="1">
    <location>
        <begin position="21"/>
        <end position="314"/>
    </location>
</feature>
<keyword evidence="1" id="KW-0732">Signal</keyword>
<dbReference type="InterPro" id="IPR036249">
    <property type="entry name" value="Thioredoxin-like_sf"/>
</dbReference>
<accession>A0A850QZX2</accession>
<evidence type="ECO:0000313" key="3">
    <source>
        <dbReference type="Proteomes" id="UP000533429"/>
    </source>
</evidence>
<reference evidence="2 3" key="1">
    <citation type="submission" date="2020-06" db="EMBL/GenBank/DDBJ databases">
        <title>Photobacterium damselae subsp. damselae comparative genomics.</title>
        <authorList>
            <person name="Osorio C.R."/>
        </authorList>
    </citation>
    <scope>NUCLEOTIDE SEQUENCE [LARGE SCALE GENOMIC DNA]</scope>
    <source>
        <strain evidence="2 3">TW250/03</strain>
    </source>
</reference>
<gene>
    <name evidence="2" type="primary">traF</name>
    <name evidence="2" type="ORF">HWA77_16915</name>
</gene>
<comment type="caution">
    <text evidence="2">The sequence shown here is derived from an EMBL/GenBank/DDBJ whole genome shotgun (WGS) entry which is preliminary data.</text>
</comment>
<dbReference type="Pfam" id="PF13728">
    <property type="entry name" value="TraF"/>
    <property type="match status" value="1"/>
</dbReference>
<evidence type="ECO:0000313" key="2">
    <source>
        <dbReference type="EMBL" id="NVP01898.1"/>
    </source>
</evidence>
<sequence length="314" mass="35816">MNKNLLCLLLALPFSTLTFANQSQVKSEHTNKSISSFYQTEKEKGWFWYNEPLEDVKELITKQKLNIEPEVIKNEDKNKPKPLSQAWIRANYQRYLDAAIENPNDKKAMLNYLYLEKYIQDTAKDFAYARQSAIFSDPNLDIVSSRPTSSFGSNMMNNLADHNKDELLKGIAKESGIFFFFRSDCEFCEKQAPLVELLEKEYGFTIKAVSLDGLPLKGTKWENDYLTNNGQAEKLNIVRVPALFLATKSAKVAGIVQGIEAYPMLKVRIIDAAKRADLITLETQQLTRPANLYQDKNGKFAGELESNYQLPVNK</sequence>
<dbReference type="Gene3D" id="3.40.30.10">
    <property type="entry name" value="Glutaredoxin"/>
    <property type="match status" value="1"/>
</dbReference>
<feature type="signal peptide" evidence="1">
    <location>
        <begin position="1"/>
        <end position="20"/>
    </location>
</feature>
<dbReference type="SUPFAM" id="SSF52833">
    <property type="entry name" value="Thioredoxin-like"/>
    <property type="match status" value="1"/>
</dbReference>
<proteinExistence type="predicted"/>
<dbReference type="CDD" id="cd01659">
    <property type="entry name" value="TRX_superfamily"/>
    <property type="match status" value="1"/>
</dbReference>
<dbReference type="AlphaFoldDB" id="A0A850QZX2"/>
<dbReference type="EMBL" id="JABXOR010001070">
    <property type="protein sequence ID" value="NVP01898.1"/>
    <property type="molecule type" value="Genomic_DNA"/>
</dbReference>
<name>A0A850QZX2_PHODD</name>
<dbReference type="Proteomes" id="UP000533429">
    <property type="component" value="Unassembled WGS sequence"/>
</dbReference>
<organism evidence="2 3">
    <name type="scientific">Photobacterium damselae subsp. damselae</name>
    <name type="common">Listonella damsela</name>
    <dbReference type="NCBI Taxonomy" id="85581"/>
    <lineage>
        <taxon>Bacteria</taxon>
        <taxon>Pseudomonadati</taxon>
        <taxon>Pseudomonadota</taxon>
        <taxon>Gammaproteobacteria</taxon>
        <taxon>Vibrionales</taxon>
        <taxon>Vibrionaceae</taxon>
        <taxon>Photobacterium</taxon>
    </lineage>
</organism>
<dbReference type="InterPro" id="IPR039555">
    <property type="entry name" value="TraF/TrbB"/>
</dbReference>
<protein>
    <submittedName>
        <fullName evidence="2">Conjugal transfer protein TraF</fullName>
    </submittedName>
</protein>
<evidence type="ECO:0000256" key="1">
    <source>
        <dbReference type="SAM" id="SignalP"/>
    </source>
</evidence>